<evidence type="ECO:0000256" key="5">
    <source>
        <dbReference type="ARBA" id="ARBA00020836"/>
    </source>
</evidence>
<dbReference type="AlphaFoldDB" id="A0AAD5RA69"/>
<keyword evidence="6" id="KW-0158">Chromosome</keyword>
<evidence type="ECO:0000256" key="4">
    <source>
        <dbReference type="ARBA" id="ARBA00006564"/>
    </source>
</evidence>
<evidence type="ECO:0000256" key="2">
    <source>
        <dbReference type="ARBA" id="ARBA00004123"/>
    </source>
</evidence>
<dbReference type="EMBL" id="JAHQIW010007123">
    <property type="protein sequence ID" value="KAJ1372300.1"/>
    <property type="molecule type" value="Genomic_DNA"/>
</dbReference>
<dbReference type="GO" id="GO:0046982">
    <property type="term" value="F:protein heterodimerization activity"/>
    <property type="evidence" value="ECO:0007669"/>
    <property type="project" value="InterPro"/>
</dbReference>
<evidence type="ECO:0000256" key="1">
    <source>
        <dbReference type="ARBA" id="ARBA00002001"/>
    </source>
</evidence>
<dbReference type="InterPro" id="IPR009072">
    <property type="entry name" value="Histone-fold"/>
</dbReference>
<reference evidence="10" key="1">
    <citation type="submission" date="2021-06" db="EMBL/GenBank/DDBJ databases">
        <title>Parelaphostrongylus tenuis whole genome reference sequence.</title>
        <authorList>
            <person name="Garwood T.J."/>
            <person name="Larsen P.A."/>
            <person name="Fountain-Jones N.M."/>
            <person name="Garbe J.R."/>
            <person name="Macchietto M.G."/>
            <person name="Kania S.A."/>
            <person name="Gerhold R.W."/>
            <person name="Richards J.E."/>
            <person name="Wolf T.M."/>
        </authorList>
    </citation>
    <scope>NUCLEOTIDE SEQUENCE</scope>
    <source>
        <strain evidence="10">MNPRO001-30</strain>
        <tissue evidence="10">Meninges</tissue>
    </source>
</reference>
<evidence type="ECO:0000256" key="6">
    <source>
        <dbReference type="ARBA" id="ARBA00022454"/>
    </source>
</evidence>
<keyword evidence="7" id="KW-0238">DNA-binding</keyword>
<dbReference type="InterPro" id="IPR001951">
    <property type="entry name" value="Histone_H4"/>
</dbReference>
<keyword evidence="9" id="KW-0544">Nucleosome core</keyword>
<evidence type="ECO:0000313" key="11">
    <source>
        <dbReference type="Proteomes" id="UP001196413"/>
    </source>
</evidence>
<comment type="function">
    <text evidence="1">Core component of nucleosome. Nucleosomes wrap and compact DNA into chromatin, limiting DNA accessibility to the cellular machineries which require DNA as a template. Histones thereby play a central role in transcription regulation, DNA repair, DNA replication and chromosomal stability. DNA accessibility is regulated via a complex set of post-translational modifications of histones, also called histone code, and nucleosome remodeling.</text>
</comment>
<protein>
    <recommendedName>
        <fullName evidence="5">Histone H4</fullName>
    </recommendedName>
</protein>
<sequence length="77" mass="8798">MCGRGKGDKGLGKGGTKRYRIVLYGQHPWHHQVRDSSCDSRGDVKRIFGLIFEETRGVLKMFLENIIRDAISHCKHT</sequence>
<organism evidence="10 11">
    <name type="scientific">Parelaphostrongylus tenuis</name>
    <name type="common">Meningeal worm</name>
    <dbReference type="NCBI Taxonomy" id="148309"/>
    <lineage>
        <taxon>Eukaryota</taxon>
        <taxon>Metazoa</taxon>
        <taxon>Ecdysozoa</taxon>
        <taxon>Nematoda</taxon>
        <taxon>Chromadorea</taxon>
        <taxon>Rhabditida</taxon>
        <taxon>Rhabditina</taxon>
        <taxon>Rhabditomorpha</taxon>
        <taxon>Strongyloidea</taxon>
        <taxon>Metastrongylidae</taxon>
        <taxon>Parelaphostrongylus</taxon>
    </lineage>
</organism>
<dbReference type="GO" id="GO:0030527">
    <property type="term" value="F:structural constituent of chromatin"/>
    <property type="evidence" value="ECO:0007669"/>
    <property type="project" value="InterPro"/>
</dbReference>
<keyword evidence="8" id="KW-0539">Nucleus</keyword>
<dbReference type="GO" id="GO:0003677">
    <property type="term" value="F:DNA binding"/>
    <property type="evidence" value="ECO:0007669"/>
    <property type="project" value="UniProtKB-KW"/>
</dbReference>
<name>A0AAD5RA69_PARTN</name>
<evidence type="ECO:0000256" key="3">
    <source>
        <dbReference type="ARBA" id="ARBA00004286"/>
    </source>
</evidence>
<evidence type="ECO:0000256" key="8">
    <source>
        <dbReference type="ARBA" id="ARBA00023242"/>
    </source>
</evidence>
<keyword evidence="11" id="KW-1185">Reference proteome</keyword>
<dbReference type="PRINTS" id="PR00623">
    <property type="entry name" value="HISTONEH4"/>
</dbReference>
<dbReference type="Gene3D" id="1.10.20.10">
    <property type="entry name" value="Histone, subunit A"/>
    <property type="match status" value="1"/>
</dbReference>
<dbReference type="GO" id="GO:0000786">
    <property type="term" value="C:nucleosome"/>
    <property type="evidence" value="ECO:0007669"/>
    <property type="project" value="UniProtKB-KW"/>
</dbReference>
<proteinExistence type="inferred from homology"/>
<dbReference type="GO" id="GO:0005634">
    <property type="term" value="C:nucleus"/>
    <property type="evidence" value="ECO:0007669"/>
    <property type="project" value="UniProtKB-SubCell"/>
</dbReference>
<comment type="subcellular location">
    <subcellularLocation>
        <location evidence="3">Chromosome</location>
    </subcellularLocation>
    <subcellularLocation>
        <location evidence="2">Nucleus</location>
    </subcellularLocation>
</comment>
<dbReference type="PANTHER" id="PTHR10484">
    <property type="entry name" value="HISTONE H4"/>
    <property type="match status" value="1"/>
</dbReference>
<comment type="similarity">
    <text evidence="4">Belongs to the histone H4 family.</text>
</comment>
<evidence type="ECO:0000313" key="10">
    <source>
        <dbReference type="EMBL" id="KAJ1372300.1"/>
    </source>
</evidence>
<evidence type="ECO:0000256" key="7">
    <source>
        <dbReference type="ARBA" id="ARBA00023125"/>
    </source>
</evidence>
<gene>
    <name evidence="10" type="ORF">KIN20_034421</name>
</gene>
<accession>A0AAD5RA69</accession>
<dbReference type="Proteomes" id="UP001196413">
    <property type="component" value="Unassembled WGS sequence"/>
</dbReference>
<evidence type="ECO:0000256" key="9">
    <source>
        <dbReference type="ARBA" id="ARBA00023269"/>
    </source>
</evidence>
<comment type="caution">
    <text evidence="10">The sequence shown here is derived from an EMBL/GenBank/DDBJ whole genome shotgun (WGS) entry which is preliminary data.</text>
</comment>